<dbReference type="EnsemblPlants" id="KRH33081">
    <property type="protein sequence ID" value="KRH33081"/>
    <property type="gene ID" value="GLYMA_10G098100"/>
</dbReference>
<reference evidence="2 3" key="1">
    <citation type="journal article" date="2010" name="Nature">
        <title>Genome sequence of the palaeopolyploid soybean.</title>
        <authorList>
            <person name="Schmutz J."/>
            <person name="Cannon S.B."/>
            <person name="Schlueter J."/>
            <person name="Ma J."/>
            <person name="Mitros T."/>
            <person name="Nelson W."/>
            <person name="Hyten D.L."/>
            <person name="Song Q."/>
            <person name="Thelen J.J."/>
            <person name="Cheng J."/>
            <person name="Xu D."/>
            <person name="Hellsten U."/>
            <person name="May G.D."/>
            <person name="Yu Y."/>
            <person name="Sakurai T."/>
            <person name="Umezawa T."/>
            <person name="Bhattacharyya M.K."/>
            <person name="Sandhu D."/>
            <person name="Valliyodan B."/>
            <person name="Lindquist E."/>
            <person name="Peto M."/>
            <person name="Grant D."/>
            <person name="Shu S."/>
            <person name="Goodstein D."/>
            <person name="Barry K."/>
            <person name="Futrell-Griggs M."/>
            <person name="Abernathy B."/>
            <person name="Du J."/>
            <person name="Tian Z."/>
            <person name="Zhu L."/>
            <person name="Gill N."/>
            <person name="Joshi T."/>
            <person name="Libault M."/>
            <person name="Sethuraman A."/>
            <person name="Zhang X.-C."/>
            <person name="Shinozaki K."/>
            <person name="Nguyen H.T."/>
            <person name="Wing R.A."/>
            <person name="Cregan P."/>
            <person name="Specht J."/>
            <person name="Grimwood J."/>
            <person name="Rokhsar D."/>
            <person name="Stacey G."/>
            <person name="Shoemaker R.C."/>
            <person name="Jackson S.A."/>
        </authorList>
    </citation>
    <scope>NUCLEOTIDE SEQUENCE</scope>
    <source>
        <strain evidence="3">cv. Williams 82</strain>
        <tissue evidence="2">Callus</tissue>
    </source>
</reference>
<evidence type="ECO:0000313" key="3">
    <source>
        <dbReference type="EnsemblPlants" id="KRH33081"/>
    </source>
</evidence>
<dbReference type="Pfam" id="PF14214">
    <property type="entry name" value="Helitron_like_N"/>
    <property type="match status" value="1"/>
</dbReference>
<reference evidence="3" key="2">
    <citation type="submission" date="2018-02" db="UniProtKB">
        <authorList>
            <consortium name="EnsemblPlants"/>
        </authorList>
    </citation>
    <scope>IDENTIFICATION</scope>
    <source>
        <strain evidence="3">Williams 82</strain>
    </source>
</reference>
<dbReference type="AlphaFoldDB" id="A0A0R0HYV9"/>
<name>A0A0R0HYV9_SOYBN</name>
<feature type="domain" description="Helitron helicase-like" evidence="1">
    <location>
        <begin position="148"/>
        <end position="281"/>
    </location>
</feature>
<dbReference type="PANTHER" id="PTHR45786:SF74">
    <property type="entry name" value="ATP-DEPENDENT DNA HELICASE"/>
    <property type="match status" value="1"/>
</dbReference>
<gene>
    <name evidence="2" type="ORF">GLYMA_10G098100</name>
</gene>
<dbReference type="InParanoid" id="A0A0R0HYV9"/>
<dbReference type="Gramene" id="KRH33081">
    <property type="protein sequence ID" value="KRH33081"/>
    <property type="gene ID" value="GLYMA_10G098100"/>
</dbReference>
<dbReference type="Proteomes" id="UP000008827">
    <property type="component" value="Chromosome 10"/>
</dbReference>
<evidence type="ECO:0000313" key="4">
    <source>
        <dbReference type="Proteomes" id="UP000008827"/>
    </source>
</evidence>
<evidence type="ECO:0000259" key="1">
    <source>
        <dbReference type="Pfam" id="PF14214"/>
    </source>
</evidence>
<accession>A0A0R0HYV9</accession>
<protein>
    <recommendedName>
        <fullName evidence="1">Helitron helicase-like domain-containing protein</fullName>
    </recommendedName>
</protein>
<dbReference type="PaxDb" id="3847-GLYMA10G20750.1"/>
<dbReference type="InterPro" id="IPR025476">
    <property type="entry name" value="Helitron_helicase-like"/>
</dbReference>
<dbReference type="PANTHER" id="PTHR45786">
    <property type="entry name" value="DNA BINDING PROTEIN-LIKE"/>
    <property type="match status" value="1"/>
</dbReference>
<evidence type="ECO:0000313" key="2">
    <source>
        <dbReference type="EMBL" id="KRH33081.1"/>
    </source>
</evidence>
<dbReference type="EMBL" id="CM000843">
    <property type="protein sequence ID" value="KRH33081.1"/>
    <property type="molecule type" value="Genomic_DNA"/>
</dbReference>
<organism evidence="2">
    <name type="scientific">Glycine max</name>
    <name type="common">Soybean</name>
    <name type="synonym">Glycine hispida</name>
    <dbReference type="NCBI Taxonomy" id="3847"/>
    <lineage>
        <taxon>Eukaryota</taxon>
        <taxon>Viridiplantae</taxon>
        <taxon>Streptophyta</taxon>
        <taxon>Embryophyta</taxon>
        <taxon>Tracheophyta</taxon>
        <taxon>Spermatophyta</taxon>
        <taxon>Magnoliopsida</taxon>
        <taxon>eudicotyledons</taxon>
        <taxon>Gunneridae</taxon>
        <taxon>Pentapetalae</taxon>
        <taxon>rosids</taxon>
        <taxon>fabids</taxon>
        <taxon>Fabales</taxon>
        <taxon>Fabaceae</taxon>
        <taxon>Papilionoideae</taxon>
        <taxon>50 kb inversion clade</taxon>
        <taxon>NPAAA clade</taxon>
        <taxon>indigoferoid/millettioid clade</taxon>
        <taxon>Phaseoleae</taxon>
        <taxon>Glycine</taxon>
        <taxon>Glycine subgen. Soja</taxon>
    </lineage>
</organism>
<keyword evidence="4" id="KW-1185">Reference proteome</keyword>
<sequence length="338" mass="39667">MPEYKEPPQPLYDLYHKHDKRSIYFLENIRSFNSMFAFTSMGAKVLKLINDGRAPPMLVINGENFHHIGSLLPPANKPKMDNDSAHLQASIVRDIMKLLDVYNPYAANYRVLHYLKNNFNHPTLKMKIFGKRERDGRRYNLPTASEVAITIESSRIQWVRTHQKKLRAELYKGLSDTILRGGTRYMLQNYQDAMAICGWAGYPNFFITFTCNHKWPEITGFLDKYKLKPQDRPDLVCRLFKIKLDHLIKQIKKQYIFGRVRLVIYTIEFQKRGLPRAHILLWMQNEFRHIRRGILNCLKSLPLQQFMVHVVIKITNFLACKMVSVPSIFPKNGLSQLL</sequence>
<proteinExistence type="predicted"/>
<reference evidence="2" key="3">
    <citation type="submission" date="2018-07" db="EMBL/GenBank/DDBJ databases">
        <title>WGS assembly of Glycine max.</title>
        <authorList>
            <person name="Schmutz J."/>
            <person name="Cannon S."/>
            <person name="Schlueter J."/>
            <person name="Ma J."/>
            <person name="Mitros T."/>
            <person name="Nelson W."/>
            <person name="Hyten D."/>
            <person name="Song Q."/>
            <person name="Thelen J."/>
            <person name="Cheng J."/>
            <person name="Xu D."/>
            <person name="Hellsten U."/>
            <person name="May G."/>
            <person name="Yu Y."/>
            <person name="Sakurai T."/>
            <person name="Umezawa T."/>
            <person name="Bhattacharyya M."/>
            <person name="Sandhu D."/>
            <person name="Valliyodan B."/>
            <person name="Lindquist E."/>
            <person name="Peto M."/>
            <person name="Grant D."/>
            <person name="Shu S."/>
            <person name="Goodstein D."/>
            <person name="Barry K."/>
            <person name="Futrell-Griggs M."/>
            <person name="Abernathy B."/>
            <person name="Du J."/>
            <person name="Tian Z."/>
            <person name="Zhu L."/>
            <person name="Gill N."/>
            <person name="Joshi T."/>
            <person name="Libault M."/>
            <person name="Sethuraman A."/>
            <person name="Zhang X."/>
            <person name="Shinozaki K."/>
            <person name="Nguyen H."/>
            <person name="Wing R."/>
            <person name="Cregan P."/>
            <person name="Specht J."/>
            <person name="Grimwood J."/>
            <person name="Rokhsar D."/>
            <person name="Stacey G."/>
            <person name="Shoemaker R."/>
            <person name="Jackson S."/>
        </authorList>
    </citation>
    <scope>NUCLEOTIDE SEQUENCE</scope>
    <source>
        <tissue evidence="2">Callus</tissue>
    </source>
</reference>
<dbReference type="STRING" id="3847.A0A0R0HYV9"/>
<dbReference type="SMR" id="A0A0R0HYV9"/>